<dbReference type="RefSeq" id="WP_064104544.1">
    <property type="nucleotide sequence ID" value="NZ_LXSF01000008.1"/>
</dbReference>
<comment type="subcellular location">
    <subcellularLocation>
        <location evidence="2">Cytoplasm</location>
    </subcellularLocation>
</comment>
<dbReference type="PANTHER" id="PTHR22807:SF61">
    <property type="entry name" value="NOL1_NOP2_SUN FAMILY PROTEIN _ ANTITERMINATION NUSB DOMAIN-CONTAINING PROTEIN"/>
    <property type="match status" value="1"/>
</dbReference>
<evidence type="ECO:0000256" key="7">
    <source>
        <dbReference type="ARBA" id="ARBA00022603"/>
    </source>
</evidence>
<keyword evidence="10 14" id="KW-0694">RNA-binding</keyword>
<feature type="binding site" evidence="14">
    <location>
        <position position="300"/>
    </location>
    <ligand>
        <name>S-adenosyl-L-methionine</name>
        <dbReference type="ChEBI" id="CHEBI:59789"/>
    </ligand>
</feature>
<feature type="binding site" evidence="14">
    <location>
        <position position="319"/>
    </location>
    <ligand>
        <name>S-adenosyl-L-methionine</name>
        <dbReference type="ChEBI" id="CHEBI:59789"/>
    </ligand>
</feature>
<evidence type="ECO:0000256" key="10">
    <source>
        <dbReference type="ARBA" id="ARBA00022884"/>
    </source>
</evidence>
<accession>A0A1A9RC70</accession>
<dbReference type="PRINTS" id="PR02008">
    <property type="entry name" value="RCMTFAMILY"/>
</dbReference>
<keyword evidence="6" id="KW-0698">rRNA processing</keyword>
<dbReference type="PROSITE" id="PS51686">
    <property type="entry name" value="SAM_MT_RSMB_NOP"/>
    <property type="match status" value="1"/>
</dbReference>
<comment type="catalytic activity">
    <reaction evidence="13">
        <text>cytidine(967) in 16S rRNA + S-adenosyl-L-methionine = 5-methylcytidine(967) in 16S rRNA + S-adenosyl-L-homocysteine + H(+)</text>
        <dbReference type="Rhea" id="RHEA:42748"/>
        <dbReference type="Rhea" id="RHEA-COMP:10219"/>
        <dbReference type="Rhea" id="RHEA-COMP:10220"/>
        <dbReference type="ChEBI" id="CHEBI:15378"/>
        <dbReference type="ChEBI" id="CHEBI:57856"/>
        <dbReference type="ChEBI" id="CHEBI:59789"/>
        <dbReference type="ChEBI" id="CHEBI:74483"/>
        <dbReference type="ChEBI" id="CHEBI:82748"/>
        <dbReference type="EC" id="2.1.1.176"/>
    </reaction>
</comment>
<dbReference type="EC" id="2.1.1.176" evidence="4"/>
<evidence type="ECO:0000313" key="17">
    <source>
        <dbReference type="Proteomes" id="UP000078003"/>
    </source>
</evidence>
<dbReference type="InterPro" id="IPR018314">
    <property type="entry name" value="RsmB/NOL1/NOP2-like_CS"/>
</dbReference>
<dbReference type="InterPro" id="IPR049560">
    <property type="entry name" value="MeTrfase_RsmB-F_NOP2_cat"/>
</dbReference>
<feature type="binding site" evidence="14">
    <location>
        <begin position="252"/>
        <end position="258"/>
    </location>
    <ligand>
        <name>S-adenosyl-L-methionine</name>
        <dbReference type="ChEBI" id="CHEBI:59789"/>
    </ligand>
</feature>
<reference evidence="17" key="1">
    <citation type="submission" date="2016-05" db="EMBL/GenBank/DDBJ databases">
        <title>Draft genome of Corynebacterium afermentans subsp. afermentans LCDC 88199T.</title>
        <authorList>
            <person name="Bernier A.-M."/>
            <person name="Bernard K."/>
        </authorList>
    </citation>
    <scope>NUCLEOTIDE SEQUENCE [LARGE SCALE GENOMIC DNA]</scope>
    <source>
        <strain evidence="17">NML01-0328</strain>
    </source>
</reference>
<dbReference type="CDD" id="cd02440">
    <property type="entry name" value="AdoMet_MTases"/>
    <property type="match status" value="1"/>
</dbReference>
<comment type="similarity">
    <text evidence="3 14">Belongs to the class I-like SAM-binding methyltransferase superfamily. RsmB/NOP family.</text>
</comment>
<comment type="caution">
    <text evidence="16">The sequence shown here is derived from an EMBL/GenBank/DDBJ whole genome shotgun (WGS) entry which is preliminary data.</text>
</comment>
<evidence type="ECO:0000256" key="13">
    <source>
        <dbReference type="ARBA" id="ARBA00047283"/>
    </source>
</evidence>
<dbReference type="Proteomes" id="UP000078003">
    <property type="component" value="Unassembled WGS sequence"/>
</dbReference>
<dbReference type="AlphaFoldDB" id="A0A1A9RC70"/>
<dbReference type="NCBIfam" id="NF008149">
    <property type="entry name" value="PRK10901.1"/>
    <property type="match status" value="1"/>
</dbReference>
<dbReference type="InterPro" id="IPR006027">
    <property type="entry name" value="NusB_RsmB_TIM44"/>
</dbReference>
<evidence type="ECO:0000256" key="1">
    <source>
        <dbReference type="ARBA" id="ARBA00002724"/>
    </source>
</evidence>
<dbReference type="GO" id="GO:0008649">
    <property type="term" value="F:rRNA methyltransferase activity"/>
    <property type="evidence" value="ECO:0007669"/>
    <property type="project" value="InterPro"/>
</dbReference>
<evidence type="ECO:0000259" key="15">
    <source>
        <dbReference type="PROSITE" id="PS51686"/>
    </source>
</evidence>
<dbReference type="EMBL" id="LXSF01000008">
    <property type="protein sequence ID" value="OAM16031.1"/>
    <property type="molecule type" value="Genomic_DNA"/>
</dbReference>
<dbReference type="FunFam" id="3.30.70.1170:FF:000002">
    <property type="entry name" value="Ribosomal RNA small subunit methyltransferase B"/>
    <property type="match status" value="1"/>
</dbReference>
<dbReference type="InterPro" id="IPR023267">
    <property type="entry name" value="RCMT"/>
</dbReference>
<dbReference type="InterPro" id="IPR035926">
    <property type="entry name" value="NusB-like_sf"/>
</dbReference>
<keyword evidence="7 14" id="KW-0489">Methyltransferase</keyword>
<evidence type="ECO:0000256" key="5">
    <source>
        <dbReference type="ARBA" id="ARBA00022490"/>
    </source>
</evidence>
<organism evidence="16 17">
    <name type="scientific">Eikenella corrodens</name>
    <dbReference type="NCBI Taxonomy" id="539"/>
    <lineage>
        <taxon>Bacteria</taxon>
        <taxon>Pseudomonadati</taxon>
        <taxon>Pseudomonadota</taxon>
        <taxon>Betaproteobacteria</taxon>
        <taxon>Neisseriales</taxon>
        <taxon>Neisseriaceae</taxon>
        <taxon>Eikenella</taxon>
    </lineage>
</organism>
<dbReference type="PROSITE" id="PS01153">
    <property type="entry name" value="NOL1_NOP2_SUN"/>
    <property type="match status" value="1"/>
</dbReference>
<protein>
    <recommendedName>
        <fullName evidence="4">16S rRNA (cytosine(967)-C(5))-methyltransferase</fullName>
        <ecNumber evidence="4">2.1.1.176</ecNumber>
    </recommendedName>
    <alternativeName>
        <fullName evidence="11">16S rRNA m5C967 methyltransferase</fullName>
    </alternativeName>
    <alternativeName>
        <fullName evidence="12">rRNA (cytosine-C(5)-)-methyltransferase RsmB</fullName>
    </alternativeName>
</protein>
<evidence type="ECO:0000256" key="8">
    <source>
        <dbReference type="ARBA" id="ARBA00022679"/>
    </source>
</evidence>
<dbReference type="SUPFAM" id="SSF48013">
    <property type="entry name" value="NusB-like"/>
    <property type="match status" value="1"/>
</dbReference>
<feature type="domain" description="SAM-dependent MTase RsmB/NOP-type" evidence="15">
    <location>
        <begin position="164"/>
        <end position="419"/>
    </location>
</feature>
<evidence type="ECO:0000256" key="2">
    <source>
        <dbReference type="ARBA" id="ARBA00004496"/>
    </source>
</evidence>
<dbReference type="InterPro" id="IPR029063">
    <property type="entry name" value="SAM-dependent_MTases_sf"/>
</dbReference>
<dbReference type="Gene3D" id="1.10.287.730">
    <property type="entry name" value="Helix hairpin bin"/>
    <property type="match status" value="1"/>
</dbReference>
<sequence>MSLANIQTLAAHSVAAVEAGRNLSDVLAEIWRDHPQLSAQERGALQDIAYGCQRFSGSLRALLGLMLNKPLPRADIRSLILAALYQLAYSRNAAHAVVNEAVRAAGKIGKGQYKALTNALLRRFLRERDSLMQQAQQSPEGRYNLPDWWLERLQQDYPEHWRQITEAFNSHPPMTLRINRRHTDAEGYLKILAEHGMQAEILGSHAVMLATPVPVSALPLFAEGVVSVQDWGAQQAAAWLNVQNGERVLDACAAPGGKSGHLLEWAECKLTAIDIDPTRLQQVRDNLSRLNLSAELHAADARQWASCYDGLLFDAVLADVPCTASGVARRHPDIKWLRRPQDAGSTAAQQTDLLDALWRTLKPGGRMLLSTCSLFAEENGSQLQAFLQRHPDAACTRSETLLPNPHQDGFYYALIHKTA</sequence>
<evidence type="ECO:0000256" key="4">
    <source>
        <dbReference type="ARBA" id="ARBA00012140"/>
    </source>
</evidence>
<dbReference type="InterPro" id="IPR001678">
    <property type="entry name" value="MeTrfase_RsmB-F_NOP2_dom"/>
</dbReference>
<keyword evidence="8 14" id="KW-0808">Transferase</keyword>
<evidence type="ECO:0000256" key="11">
    <source>
        <dbReference type="ARBA" id="ARBA00030399"/>
    </source>
</evidence>
<keyword evidence="5" id="KW-0963">Cytoplasm</keyword>
<dbReference type="Pfam" id="PF01029">
    <property type="entry name" value="NusB"/>
    <property type="match status" value="1"/>
</dbReference>
<dbReference type="GO" id="GO:0005737">
    <property type="term" value="C:cytoplasm"/>
    <property type="evidence" value="ECO:0007669"/>
    <property type="project" value="UniProtKB-SubCell"/>
</dbReference>
<evidence type="ECO:0000256" key="3">
    <source>
        <dbReference type="ARBA" id="ARBA00007494"/>
    </source>
</evidence>
<dbReference type="GO" id="GO:0003723">
    <property type="term" value="F:RNA binding"/>
    <property type="evidence" value="ECO:0007669"/>
    <property type="project" value="UniProtKB-UniRule"/>
</dbReference>
<dbReference type="InterPro" id="IPR004573">
    <property type="entry name" value="rRNA_ssu_MeTfrase_B"/>
</dbReference>
<proteinExistence type="inferred from homology"/>
<gene>
    <name evidence="16" type="ORF">A7P85_07345</name>
</gene>
<feature type="active site" description="Nucleophile" evidence="14">
    <location>
        <position position="372"/>
    </location>
</feature>
<dbReference type="Pfam" id="PF01189">
    <property type="entry name" value="Methyltr_RsmB-F"/>
    <property type="match status" value="1"/>
</dbReference>
<dbReference type="InterPro" id="IPR054728">
    <property type="entry name" value="RsmB-like_ferredoxin"/>
</dbReference>
<evidence type="ECO:0000256" key="9">
    <source>
        <dbReference type="ARBA" id="ARBA00022691"/>
    </source>
</evidence>
<dbReference type="SUPFAM" id="SSF53335">
    <property type="entry name" value="S-adenosyl-L-methionine-dependent methyltransferases"/>
    <property type="match status" value="1"/>
</dbReference>
<evidence type="ECO:0000256" key="6">
    <source>
        <dbReference type="ARBA" id="ARBA00022552"/>
    </source>
</evidence>
<dbReference type="PANTHER" id="PTHR22807">
    <property type="entry name" value="NOP2 YEAST -RELATED NOL1/NOP2/FMU SUN DOMAIN-CONTAINING"/>
    <property type="match status" value="1"/>
</dbReference>
<feature type="binding site" evidence="14">
    <location>
        <position position="274"/>
    </location>
    <ligand>
        <name>S-adenosyl-L-methionine</name>
        <dbReference type="ChEBI" id="CHEBI:59789"/>
    </ligand>
</feature>
<comment type="function">
    <text evidence="1">Specifically methylates the cytosine at position 967 (m5C967) of 16S rRNA.</text>
</comment>
<dbReference type="GO" id="GO:0006355">
    <property type="term" value="P:regulation of DNA-templated transcription"/>
    <property type="evidence" value="ECO:0007669"/>
    <property type="project" value="InterPro"/>
</dbReference>
<dbReference type="Gene3D" id="3.40.50.150">
    <property type="entry name" value="Vaccinia Virus protein VP39"/>
    <property type="match status" value="1"/>
</dbReference>
<dbReference type="Gene3D" id="3.30.70.1170">
    <property type="entry name" value="Sun protein, domain 3"/>
    <property type="match status" value="1"/>
</dbReference>
<evidence type="ECO:0000256" key="12">
    <source>
        <dbReference type="ARBA" id="ARBA00031088"/>
    </source>
</evidence>
<dbReference type="Pfam" id="PF22458">
    <property type="entry name" value="RsmF-B_ferredox"/>
    <property type="match status" value="1"/>
</dbReference>
<dbReference type="FunFam" id="3.40.50.150:FF:000022">
    <property type="entry name" value="Ribosomal RNA small subunit methyltransferase B"/>
    <property type="match status" value="1"/>
</dbReference>
<keyword evidence="9 14" id="KW-0949">S-adenosyl-L-methionine</keyword>
<evidence type="ECO:0000313" key="16">
    <source>
        <dbReference type="EMBL" id="OAM16031.1"/>
    </source>
</evidence>
<dbReference type="Gene3D" id="1.10.940.10">
    <property type="entry name" value="NusB-like"/>
    <property type="match status" value="1"/>
</dbReference>
<name>A0A1A9RC70_EIKCO</name>
<dbReference type="NCBIfam" id="TIGR00563">
    <property type="entry name" value="rsmB"/>
    <property type="match status" value="1"/>
</dbReference>
<evidence type="ECO:0000256" key="14">
    <source>
        <dbReference type="PROSITE-ProRule" id="PRU01023"/>
    </source>
</evidence>